<dbReference type="AlphaFoldDB" id="A0A2M8P7B2"/>
<dbReference type="Pfam" id="PF05685">
    <property type="entry name" value="Uma2"/>
    <property type="match status" value="1"/>
</dbReference>
<dbReference type="Gene3D" id="3.90.1570.10">
    <property type="entry name" value="tt1808, chain A"/>
    <property type="match status" value="1"/>
</dbReference>
<dbReference type="Proteomes" id="UP000229681">
    <property type="component" value="Unassembled WGS sequence"/>
</dbReference>
<dbReference type="EMBL" id="PGTM01000940">
    <property type="protein sequence ID" value="PJF33435.1"/>
    <property type="molecule type" value="Genomic_DNA"/>
</dbReference>
<keyword evidence="2" id="KW-0255">Endonuclease</keyword>
<dbReference type="CDD" id="cd06260">
    <property type="entry name" value="DUF820-like"/>
    <property type="match status" value="1"/>
</dbReference>
<dbReference type="GO" id="GO:0004519">
    <property type="term" value="F:endonuclease activity"/>
    <property type="evidence" value="ECO:0007669"/>
    <property type="project" value="UniProtKB-KW"/>
</dbReference>
<gene>
    <name evidence="2" type="ORF">CUN49_18560</name>
</gene>
<protein>
    <submittedName>
        <fullName evidence="2">Uma2 family endonuclease</fullName>
    </submittedName>
</protein>
<organism evidence="2 3">
    <name type="scientific">Candidatus Thermofonsia Clade 1 bacterium</name>
    <dbReference type="NCBI Taxonomy" id="2364210"/>
    <lineage>
        <taxon>Bacteria</taxon>
        <taxon>Bacillati</taxon>
        <taxon>Chloroflexota</taxon>
        <taxon>Candidatus Thermofontia</taxon>
        <taxon>Candidatus Thermofonsia Clade 1</taxon>
    </lineage>
</organism>
<comment type="caution">
    <text evidence="2">The sequence shown here is derived from an EMBL/GenBank/DDBJ whole genome shotgun (WGS) entry which is preliminary data.</text>
</comment>
<sequence>MAEVRTRLTSAEFRQFCELPHNAHKRFELHEGEIVEVPSPSPLHQWIVARLVLLIGKFLEQFPLGYVFGDNLDYEPTDGVIVQPDLSFVSFERAPQLPERFS</sequence>
<evidence type="ECO:0000259" key="1">
    <source>
        <dbReference type="Pfam" id="PF05685"/>
    </source>
</evidence>
<feature type="non-terminal residue" evidence="2">
    <location>
        <position position="102"/>
    </location>
</feature>
<reference evidence="2 3" key="1">
    <citation type="submission" date="2017-11" db="EMBL/GenBank/DDBJ databases">
        <title>Evolution of Phototrophy in the Chloroflexi Phylum Driven by Horizontal Gene Transfer.</title>
        <authorList>
            <person name="Ward L.M."/>
            <person name="Hemp J."/>
            <person name="Shih P.M."/>
            <person name="Mcglynn S.E."/>
            <person name="Fischer W."/>
        </authorList>
    </citation>
    <scope>NUCLEOTIDE SEQUENCE [LARGE SCALE GENOMIC DNA]</scope>
    <source>
        <strain evidence="2">JP3_13</strain>
    </source>
</reference>
<keyword evidence="2" id="KW-0378">Hydrolase</keyword>
<dbReference type="InterPro" id="IPR008538">
    <property type="entry name" value="Uma2"/>
</dbReference>
<feature type="domain" description="Putative restriction endonuclease" evidence="1">
    <location>
        <begin position="14"/>
        <end position="95"/>
    </location>
</feature>
<accession>A0A2M8P7B2</accession>
<proteinExistence type="predicted"/>
<dbReference type="InterPro" id="IPR012296">
    <property type="entry name" value="Nuclease_put_TT1808"/>
</dbReference>
<evidence type="ECO:0000313" key="2">
    <source>
        <dbReference type="EMBL" id="PJF33435.1"/>
    </source>
</evidence>
<dbReference type="SUPFAM" id="SSF52980">
    <property type="entry name" value="Restriction endonuclease-like"/>
    <property type="match status" value="1"/>
</dbReference>
<keyword evidence="2" id="KW-0540">Nuclease</keyword>
<name>A0A2M8P7B2_9CHLR</name>
<evidence type="ECO:0000313" key="3">
    <source>
        <dbReference type="Proteomes" id="UP000229681"/>
    </source>
</evidence>
<dbReference type="InterPro" id="IPR011335">
    <property type="entry name" value="Restrct_endonuc-II-like"/>
</dbReference>